<evidence type="ECO:0000256" key="3">
    <source>
        <dbReference type="ARBA" id="ARBA00022741"/>
    </source>
</evidence>
<dbReference type="Gene3D" id="3.90.550.10">
    <property type="entry name" value="Spore Coat Polysaccharide Biosynthesis Protein SpsA, Chain A"/>
    <property type="match status" value="1"/>
</dbReference>
<dbReference type="InterPro" id="IPR029044">
    <property type="entry name" value="Nucleotide-diphossugar_trans"/>
</dbReference>
<dbReference type="RefSeq" id="WP_106114484.1">
    <property type="nucleotide sequence ID" value="NZ_PVSR01000028.1"/>
</dbReference>
<comment type="pathway">
    <text evidence="5">Cofactor biosynthesis; coenzyme F420 biosynthesis.</text>
</comment>
<dbReference type="PANTHER" id="PTHR40392">
    <property type="entry name" value="2-PHOSPHO-L-LACTATE GUANYLYLTRANSFERASE"/>
    <property type="match status" value="1"/>
</dbReference>
<feature type="binding site" evidence="5">
    <location>
        <position position="141"/>
    </location>
    <ligand>
        <name>phosphoenolpyruvate</name>
        <dbReference type="ChEBI" id="CHEBI:58702"/>
    </ligand>
</feature>
<dbReference type="HAMAP" id="MF_02114">
    <property type="entry name" value="CofC"/>
    <property type="match status" value="1"/>
</dbReference>
<gene>
    <name evidence="6" type="primary">cofC</name>
    <name evidence="5" type="synonym">fbiD</name>
    <name evidence="6" type="ORF">CEP50_14460</name>
</gene>
<organism evidence="6 7">
    <name type="scientific">Actinopolyspora mortivallis</name>
    <dbReference type="NCBI Taxonomy" id="33906"/>
    <lineage>
        <taxon>Bacteria</taxon>
        <taxon>Bacillati</taxon>
        <taxon>Actinomycetota</taxon>
        <taxon>Actinomycetes</taxon>
        <taxon>Actinopolysporales</taxon>
        <taxon>Actinopolysporaceae</taxon>
        <taxon>Actinopolyspora</taxon>
    </lineage>
</organism>
<evidence type="ECO:0000256" key="4">
    <source>
        <dbReference type="ARBA" id="ARBA00023134"/>
    </source>
</evidence>
<keyword evidence="2 5" id="KW-0548">Nucleotidyltransferase</keyword>
<dbReference type="Proteomes" id="UP000239352">
    <property type="component" value="Unassembled WGS sequence"/>
</dbReference>
<evidence type="ECO:0000256" key="1">
    <source>
        <dbReference type="ARBA" id="ARBA00022679"/>
    </source>
</evidence>
<comment type="caution">
    <text evidence="6">The sequence shown here is derived from an EMBL/GenBank/DDBJ whole genome shotgun (WGS) entry which is preliminary data.</text>
</comment>
<keyword evidence="1 5" id="KW-0808">Transferase</keyword>
<proteinExistence type="inferred from homology"/>
<feature type="binding site" evidence="5">
    <location>
        <position position="160"/>
    </location>
    <ligand>
        <name>phosphoenolpyruvate</name>
        <dbReference type="ChEBI" id="CHEBI:58702"/>
    </ligand>
</feature>
<dbReference type="PANTHER" id="PTHR40392:SF1">
    <property type="entry name" value="2-PHOSPHO-L-LACTATE GUANYLYLTRANSFERASE"/>
    <property type="match status" value="1"/>
</dbReference>
<dbReference type="FunCoup" id="A0A2T0GU37">
    <property type="interactions" value="113"/>
</dbReference>
<dbReference type="NCBIfam" id="TIGR03552">
    <property type="entry name" value="F420_cofC"/>
    <property type="match status" value="1"/>
</dbReference>
<dbReference type="SUPFAM" id="SSF53448">
    <property type="entry name" value="Nucleotide-diphospho-sugar transferases"/>
    <property type="match status" value="1"/>
</dbReference>
<dbReference type="UniPathway" id="UPA00071"/>
<sequence>MSCGVHLLVPIKPLRVAKSRLRAASPTARAHAALVTALVSDTVLAARAAEGVAGVAVVTSDPTLEARFRAHGVEVIADSPDRGLNSALEHGARVLRERRPRARLGVLQADLPALRPAELDAAIAESAGQRAFCADRHGTGTTLLLARGDTDLRPGFGTDSARVHGHGGARRLARAAESLRCDVDVPADLEVAEALGLGEHTRSVLRGQLRADCVGHSA</sequence>
<keyword evidence="7" id="KW-1185">Reference proteome</keyword>
<keyword evidence="4 5" id="KW-0342">GTP-binding</keyword>
<evidence type="ECO:0000256" key="2">
    <source>
        <dbReference type="ARBA" id="ARBA00022695"/>
    </source>
</evidence>
<dbReference type="EMBL" id="PVSR01000028">
    <property type="protein sequence ID" value="PRW62612.1"/>
    <property type="molecule type" value="Genomic_DNA"/>
</dbReference>
<protein>
    <recommendedName>
        <fullName evidence="5">Phosphoenolpyruvate guanylyltransferase</fullName>
        <shortName evidence="5">PEP guanylyltransferase</shortName>
        <ecNumber evidence="5">2.7.7.105</ecNumber>
    </recommendedName>
</protein>
<evidence type="ECO:0000313" key="7">
    <source>
        <dbReference type="Proteomes" id="UP000239352"/>
    </source>
</evidence>
<accession>A0A2T0GU37</accession>
<comment type="similarity">
    <text evidence="5">Belongs to the CofC family.</text>
</comment>
<comment type="function">
    <text evidence="5">Guanylyltransferase that catalyzes the activation of phosphoenolpyruvate (PEP) as enolpyruvoyl-2-diphospho-5'-guanosine, via the condensation of PEP with GTP. It is involved in the biosynthesis of coenzyme F420, a hydride carrier cofactor.</text>
</comment>
<dbReference type="InParanoid" id="A0A2T0GU37"/>
<name>A0A2T0GU37_ACTMO</name>
<dbReference type="GO" id="GO:0052645">
    <property type="term" value="P:F420-0 metabolic process"/>
    <property type="evidence" value="ECO:0007669"/>
    <property type="project" value="UniProtKB-UniRule"/>
</dbReference>
<evidence type="ECO:0000313" key="6">
    <source>
        <dbReference type="EMBL" id="PRW62612.1"/>
    </source>
</evidence>
<feature type="binding site" evidence="5">
    <location>
        <position position="157"/>
    </location>
    <ligand>
        <name>phosphoenolpyruvate</name>
        <dbReference type="ChEBI" id="CHEBI:58702"/>
    </ligand>
</feature>
<reference evidence="6 7" key="1">
    <citation type="submission" date="2018-03" db="EMBL/GenBank/DDBJ databases">
        <title>Actinopolyspora mortivallis from Sahara, screening for active biomolecules.</title>
        <authorList>
            <person name="Selama O."/>
            <person name="Wellington E.M.H."/>
            <person name="Hacene H."/>
        </authorList>
    </citation>
    <scope>NUCLEOTIDE SEQUENCE [LARGE SCALE GENOMIC DNA]</scope>
    <source>
        <strain evidence="6 7">M5A</strain>
    </source>
</reference>
<dbReference type="STRING" id="1050202.GCA_000384035_02335"/>
<dbReference type="GO" id="GO:0005525">
    <property type="term" value="F:GTP binding"/>
    <property type="evidence" value="ECO:0007669"/>
    <property type="project" value="UniProtKB-KW"/>
</dbReference>
<keyword evidence="3 5" id="KW-0547">Nucleotide-binding</keyword>
<dbReference type="GO" id="GO:0043814">
    <property type="term" value="F:phospholactate guanylyltransferase activity"/>
    <property type="evidence" value="ECO:0007669"/>
    <property type="project" value="InterPro"/>
</dbReference>
<evidence type="ECO:0000256" key="5">
    <source>
        <dbReference type="HAMAP-Rule" id="MF_02114"/>
    </source>
</evidence>
<dbReference type="Pfam" id="PF01983">
    <property type="entry name" value="CofC"/>
    <property type="match status" value="1"/>
</dbReference>
<dbReference type="AlphaFoldDB" id="A0A2T0GU37"/>
<comment type="catalytic activity">
    <reaction evidence="5">
        <text>phosphoenolpyruvate + GTP + H(+) = enolpyruvoyl-2-diphospho-5'-guanosine + diphosphate</text>
        <dbReference type="Rhea" id="RHEA:30519"/>
        <dbReference type="ChEBI" id="CHEBI:15378"/>
        <dbReference type="ChEBI" id="CHEBI:33019"/>
        <dbReference type="ChEBI" id="CHEBI:37565"/>
        <dbReference type="ChEBI" id="CHEBI:58702"/>
        <dbReference type="ChEBI" id="CHEBI:143701"/>
        <dbReference type="EC" id="2.7.7.105"/>
    </reaction>
</comment>
<dbReference type="EC" id="2.7.7.105" evidence="5"/>
<dbReference type="InterPro" id="IPR002835">
    <property type="entry name" value="CofC"/>
</dbReference>